<dbReference type="InterPro" id="IPR008756">
    <property type="entry name" value="Peptidase_M56"/>
</dbReference>
<evidence type="ECO:0000313" key="4">
    <source>
        <dbReference type="EMBL" id="SKC84945.1"/>
    </source>
</evidence>
<dbReference type="RefSeq" id="WP_079494526.1">
    <property type="nucleotide sequence ID" value="NZ_FUZT01000012.1"/>
</dbReference>
<dbReference type="STRING" id="36842.SAMN02194393_04308"/>
<proteinExistence type="predicted"/>
<accession>A0A1T5M9X6</accession>
<keyword evidence="5" id="KW-1185">Reference proteome</keyword>
<feature type="domain" description="MurNAc-LAA" evidence="3">
    <location>
        <begin position="443"/>
        <end position="555"/>
    </location>
</feature>
<dbReference type="InterPro" id="IPR002508">
    <property type="entry name" value="MurNAc-LAA_cat"/>
</dbReference>
<evidence type="ECO:0000259" key="3">
    <source>
        <dbReference type="SMART" id="SM00646"/>
    </source>
</evidence>
<feature type="transmembrane region" description="Helical" evidence="2">
    <location>
        <begin position="124"/>
        <end position="145"/>
    </location>
</feature>
<dbReference type="PANTHER" id="PTHR30404:SF0">
    <property type="entry name" value="N-ACETYLMURAMOYL-L-ALANINE AMIDASE AMIC"/>
    <property type="match status" value="1"/>
</dbReference>
<dbReference type="EMBL" id="FUZT01000012">
    <property type="protein sequence ID" value="SKC84945.1"/>
    <property type="molecule type" value="Genomic_DNA"/>
</dbReference>
<dbReference type="Pfam" id="PF01520">
    <property type="entry name" value="Amidase_3"/>
    <property type="match status" value="1"/>
</dbReference>
<reference evidence="4 5" key="1">
    <citation type="submission" date="2017-02" db="EMBL/GenBank/DDBJ databases">
        <authorList>
            <person name="Peterson S.W."/>
        </authorList>
    </citation>
    <scope>NUCLEOTIDE SEQUENCE [LARGE SCALE GENOMIC DNA]</scope>
    <source>
        <strain evidence="4 5">M1</strain>
    </source>
</reference>
<keyword evidence="2" id="KW-0812">Transmembrane</keyword>
<dbReference type="GO" id="GO:0030288">
    <property type="term" value="C:outer membrane-bounded periplasmic space"/>
    <property type="evidence" value="ECO:0007669"/>
    <property type="project" value="TreeGrafter"/>
</dbReference>
<dbReference type="Proteomes" id="UP000190285">
    <property type="component" value="Unassembled WGS sequence"/>
</dbReference>
<evidence type="ECO:0000256" key="1">
    <source>
        <dbReference type="ARBA" id="ARBA00022801"/>
    </source>
</evidence>
<dbReference type="SMART" id="SM00646">
    <property type="entry name" value="Ami_3"/>
    <property type="match status" value="1"/>
</dbReference>
<protein>
    <submittedName>
        <fullName evidence="4">Bla regulator protein blaR1</fullName>
    </submittedName>
</protein>
<name>A0A1T5M9X6_9FIRM</name>
<evidence type="ECO:0000313" key="5">
    <source>
        <dbReference type="Proteomes" id="UP000190285"/>
    </source>
</evidence>
<dbReference type="CDD" id="cd07341">
    <property type="entry name" value="M56_BlaR1_MecR1_like"/>
    <property type="match status" value="1"/>
</dbReference>
<dbReference type="PANTHER" id="PTHR30404">
    <property type="entry name" value="N-ACETYLMURAMOYL-L-ALANINE AMIDASE"/>
    <property type="match status" value="1"/>
</dbReference>
<dbReference type="Gene3D" id="3.40.630.40">
    <property type="entry name" value="Zn-dependent exopeptidases"/>
    <property type="match status" value="1"/>
</dbReference>
<evidence type="ECO:0000256" key="2">
    <source>
        <dbReference type="SAM" id="Phobius"/>
    </source>
</evidence>
<dbReference type="InterPro" id="IPR050695">
    <property type="entry name" value="N-acetylmuramoyl_amidase_3"/>
</dbReference>
<dbReference type="Pfam" id="PF05569">
    <property type="entry name" value="Peptidase_M56"/>
    <property type="match status" value="1"/>
</dbReference>
<feature type="transmembrane region" description="Helical" evidence="2">
    <location>
        <begin position="42"/>
        <end position="58"/>
    </location>
</feature>
<keyword evidence="2" id="KW-1133">Transmembrane helix</keyword>
<dbReference type="OrthoDB" id="9816453at2"/>
<dbReference type="CDD" id="cd02696">
    <property type="entry name" value="MurNAc-LAA"/>
    <property type="match status" value="1"/>
</dbReference>
<keyword evidence="1" id="KW-0378">Hydrolase</keyword>
<dbReference type="GO" id="GO:0009253">
    <property type="term" value="P:peptidoglycan catabolic process"/>
    <property type="evidence" value="ECO:0007669"/>
    <property type="project" value="InterPro"/>
</dbReference>
<feature type="transmembrane region" description="Helical" evidence="2">
    <location>
        <begin position="239"/>
        <end position="258"/>
    </location>
</feature>
<feature type="transmembrane region" description="Helical" evidence="2">
    <location>
        <begin position="328"/>
        <end position="348"/>
    </location>
</feature>
<organism evidence="4 5">
    <name type="scientific">Maledivibacter halophilus</name>
    <dbReference type="NCBI Taxonomy" id="36842"/>
    <lineage>
        <taxon>Bacteria</taxon>
        <taxon>Bacillati</taxon>
        <taxon>Bacillota</taxon>
        <taxon>Clostridia</taxon>
        <taxon>Peptostreptococcales</taxon>
        <taxon>Caminicellaceae</taxon>
        <taxon>Maledivibacter</taxon>
    </lineage>
</organism>
<dbReference type="SUPFAM" id="SSF53187">
    <property type="entry name" value="Zn-dependent exopeptidases"/>
    <property type="match status" value="1"/>
</dbReference>
<gene>
    <name evidence="4" type="ORF">SAMN02194393_04308</name>
</gene>
<dbReference type="AlphaFoldDB" id="A0A1T5M9X6"/>
<sequence length="564" mass="65333">MDMIFIVFSLILNSSLQASIVALPIIALKSFFSNIINARIHYILWFLILIRLLIPFFPESDLSLFNIFQTQILDTESDFEKTISIHTINGKLDQKEFYENQYFDTHNKINENNLMKQSKKINVMSLKIISSIWFIGFLFMILLILKSIVRIKSKTKYFNKVVDRNILTIFDKCKEKLEIQKEISIYTGNYFESPCIFGIFNPCIYYPQNMLAETNNKELYHVLLHELAHYKRKDHFGNLLGLLALSIHWFNPIVWICIKRMRQDRELACDSYVLEVIGEKEAISYGNTIIEFLKHFSLSKKQSNLLIFYKPNNQFERRIKMIKNFKKGSYKISIASIIFFIIIGTFILTNAVTGENDKNLIPQNNSIKTMNKITKSIYKDKLIIIDPAHGEHDPGSINTKLELKEKDIVLDVALRLRKLLENTGFKVYITREDDKYITLQERADMANKLKADAFLSIHVFADSNISEEGVHVSYSPKENIDSKTFASITKNSLVQDLNTTDKGIIEKPNLVVLKNTQMPAISLSLGYLTNPREGELFGQDEYKQNCAESIHNGLIEYFNKVLTK</sequence>
<dbReference type="GO" id="GO:0008745">
    <property type="term" value="F:N-acetylmuramoyl-L-alanine amidase activity"/>
    <property type="evidence" value="ECO:0007669"/>
    <property type="project" value="InterPro"/>
</dbReference>
<keyword evidence="2" id="KW-0472">Membrane</keyword>